<protein>
    <submittedName>
        <fullName evidence="1">Response regulator</fullName>
    </submittedName>
</protein>
<gene>
    <name evidence="1" type="ORF">DJ93_2171</name>
</gene>
<name>A0A090ZHA4_9BACI</name>
<dbReference type="Proteomes" id="UP000029389">
    <property type="component" value="Unassembled WGS sequence"/>
</dbReference>
<dbReference type="EMBL" id="JMQC01000008">
    <property type="protein sequence ID" value="KFN03606.1"/>
    <property type="molecule type" value="Genomic_DNA"/>
</dbReference>
<sequence length="48" mass="5508">MEVHIELNPSQTKAEIIIKIKEITEEIQQLLKIIEGRNVNQIVGVLNQ</sequence>
<comment type="caution">
    <text evidence="1">The sequence shown here is derived from an EMBL/GenBank/DDBJ whole genome shotgun (WGS) entry which is preliminary data.</text>
</comment>
<evidence type="ECO:0000313" key="1">
    <source>
        <dbReference type="EMBL" id="KFN03606.1"/>
    </source>
</evidence>
<organism evidence="1 2">
    <name type="scientific">Bacillus clarus</name>
    <dbReference type="NCBI Taxonomy" id="2338372"/>
    <lineage>
        <taxon>Bacteria</taxon>
        <taxon>Bacillati</taxon>
        <taxon>Bacillota</taxon>
        <taxon>Bacilli</taxon>
        <taxon>Bacillales</taxon>
        <taxon>Bacillaceae</taxon>
        <taxon>Bacillus</taxon>
        <taxon>Bacillus cereus group</taxon>
    </lineage>
</organism>
<accession>A0A090ZHA4</accession>
<evidence type="ECO:0000313" key="2">
    <source>
        <dbReference type="Proteomes" id="UP000029389"/>
    </source>
</evidence>
<dbReference type="PATRIC" id="fig|1405.8.peg.2349"/>
<reference evidence="1 2" key="1">
    <citation type="submission" date="2014-04" db="EMBL/GenBank/DDBJ databases">
        <authorList>
            <person name="Bishop-Lilly K.A."/>
            <person name="Broomall S.M."/>
            <person name="Chain P.S."/>
            <person name="Chertkov O."/>
            <person name="Coyne S.R."/>
            <person name="Daligault H.E."/>
            <person name="Davenport K.W."/>
            <person name="Erkkila T."/>
            <person name="Frey K.G."/>
            <person name="Gibbons H.S."/>
            <person name="Gu W."/>
            <person name="Jaissle J."/>
            <person name="Johnson S.L."/>
            <person name="Koroleva G.I."/>
            <person name="Ladner J.T."/>
            <person name="Lo C.-C."/>
            <person name="Minogue T.D."/>
            <person name="Munk C."/>
            <person name="Palacios G.F."/>
            <person name="Redden C.L."/>
            <person name="Rosenzweig C.N."/>
            <person name="Scholz M.B."/>
            <person name="Teshima H."/>
            <person name="Xu Y."/>
        </authorList>
    </citation>
    <scope>NUCLEOTIDE SEQUENCE [LARGE SCALE GENOMIC DNA]</scope>
    <source>
        <strain evidence="1 2">BHP</strain>
    </source>
</reference>
<proteinExistence type="predicted"/>
<dbReference type="AlphaFoldDB" id="A0A090ZHA4"/>